<protein>
    <submittedName>
        <fullName evidence="1">Uncharacterized protein</fullName>
    </submittedName>
</protein>
<accession>A0A6J4LTR7</accession>
<feature type="non-terminal residue" evidence="1">
    <location>
        <position position="1"/>
    </location>
</feature>
<proteinExistence type="predicted"/>
<gene>
    <name evidence="1" type="ORF">AVDCRST_MAG89-2654</name>
</gene>
<dbReference type="EMBL" id="CADCTV010000555">
    <property type="protein sequence ID" value="CAA9341856.1"/>
    <property type="molecule type" value="Genomic_DNA"/>
</dbReference>
<organism evidence="1">
    <name type="scientific">uncultured Gemmatimonadota bacterium</name>
    <dbReference type="NCBI Taxonomy" id="203437"/>
    <lineage>
        <taxon>Bacteria</taxon>
        <taxon>Pseudomonadati</taxon>
        <taxon>Gemmatimonadota</taxon>
        <taxon>environmental samples</taxon>
    </lineage>
</organism>
<name>A0A6J4LTR7_9BACT</name>
<dbReference type="AlphaFoldDB" id="A0A6J4LTR7"/>
<evidence type="ECO:0000313" key="1">
    <source>
        <dbReference type="EMBL" id="CAA9341856.1"/>
    </source>
</evidence>
<sequence>ASTLAEEEEGIVPVETLLYEPGDAYRVALTLRGRIEQLAAGEKGPELTEALDELFGLVQLAMGAPS</sequence>
<reference evidence="1" key="1">
    <citation type="submission" date="2020-02" db="EMBL/GenBank/DDBJ databases">
        <authorList>
            <person name="Meier V. D."/>
        </authorList>
    </citation>
    <scope>NUCLEOTIDE SEQUENCE</scope>
    <source>
        <strain evidence="1">AVDCRST_MAG89</strain>
    </source>
</reference>